<reference evidence="2" key="1">
    <citation type="submission" date="2021-12" db="EMBL/GenBank/DDBJ databases">
        <title>Discovery of the Pendulisporaceae a myxobacterial family with distinct sporulation behavior and unique specialized metabolism.</title>
        <authorList>
            <person name="Garcia R."/>
            <person name="Popoff A."/>
            <person name="Bader C.D."/>
            <person name="Loehr J."/>
            <person name="Walesch S."/>
            <person name="Walt C."/>
            <person name="Boldt J."/>
            <person name="Bunk B."/>
            <person name="Haeckl F.J.F.P.J."/>
            <person name="Gunesch A.P."/>
            <person name="Birkelbach J."/>
            <person name="Nuebel U."/>
            <person name="Pietschmann T."/>
            <person name="Bach T."/>
            <person name="Mueller R."/>
        </authorList>
    </citation>
    <scope>NUCLEOTIDE SEQUENCE</scope>
    <source>
        <strain evidence="2">MSr11367</strain>
    </source>
</reference>
<evidence type="ECO:0000313" key="3">
    <source>
        <dbReference type="Proteomes" id="UP001374803"/>
    </source>
</evidence>
<gene>
    <name evidence="2" type="ORF">LVJ94_36855</name>
</gene>
<feature type="signal peptide" evidence="1">
    <location>
        <begin position="1"/>
        <end position="25"/>
    </location>
</feature>
<sequence>MRMAAMLVVGAALASPFLLPASAHAQGEVGVVDGVAVRFYAADMGGPSRPRFIMQRLLAFEARIQAKVEDTDARSYQDRHVRAAIEHHISEELLASLPLERGVDDAELARVGLELRTGLVQRIGGENALKAVAEAERISDAEVAAFFRRHARAAIYVERAVLPILYPSEEQLRDVYRTAAHPYKSQKFEEARIAFSHWYVDERLRAAETAFLQGARSRVKIAVTK</sequence>
<evidence type="ECO:0000313" key="2">
    <source>
        <dbReference type="EMBL" id="WXB02475.1"/>
    </source>
</evidence>
<accession>A0ABZ2KZS4</accession>
<keyword evidence="3" id="KW-1185">Reference proteome</keyword>
<name>A0ABZ2KZS4_9BACT</name>
<feature type="chain" id="PRO_5045702978" evidence="1">
    <location>
        <begin position="26"/>
        <end position="225"/>
    </location>
</feature>
<organism evidence="2 3">
    <name type="scientific">Pendulispora rubella</name>
    <dbReference type="NCBI Taxonomy" id="2741070"/>
    <lineage>
        <taxon>Bacteria</taxon>
        <taxon>Pseudomonadati</taxon>
        <taxon>Myxococcota</taxon>
        <taxon>Myxococcia</taxon>
        <taxon>Myxococcales</taxon>
        <taxon>Sorangiineae</taxon>
        <taxon>Pendulisporaceae</taxon>
        <taxon>Pendulispora</taxon>
    </lineage>
</organism>
<dbReference type="Proteomes" id="UP001374803">
    <property type="component" value="Chromosome"/>
</dbReference>
<protein>
    <submittedName>
        <fullName evidence="2">Uncharacterized protein</fullName>
    </submittedName>
</protein>
<proteinExistence type="predicted"/>
<dbReference type="RefSeq" id="WP_394832104.1">
    <property type="nucleotide sequence ID" value="NZ_CP089929.1"/>
</dbReference>
<evidence type="ECO:0000256" key="1">
    <source>
        <dbReference type="SAM" id="SignalP"/>
    </source>
</evidence>
<keyword evidence="1" id="KW-0732">Signal</keyword>
<dbReference type="EMBL" id="CP089983">
    <property type="protein sequence ID" value="WXB02475.1"/>
    <property type="molecule type" value="Genomic_DNA"/>
</dbReference>